<evidence type="ECO:0000313" key="8">
    <source>
        <dbReference type="Proteomes" id="UP001274830"/>
    </source>
</evidence>
<organism evidence="7 8">
    <name type="scientific">Recurvomyces mirabilis</name>
    <dbReference type="NCBI Taxonomy" id="574656"/>
    <lineage>
        <taxon>Eukaryota</taxon>
        <taxon>Fungi</taxon>
        <taxon>Dikarya</taxon>
        <taxon>Ascomycota</taxon>
        <taxon>Pezizomycotina</taxon>
        <taxon>Dothideomycetes</taxon>
        <taxon>Dothideomycetidae</taxon>
        <taxon>Mycosphaerellales</taxon>
        <taxon>Teratosphaeriaceae</taxon>
        <taxon>Recurvomyces</taxon>
    </lineage>
</organism>
<dbReference type="AlphaFoldDB" id="A0AAE0TTD9"/>
<evidence type="ECO:0000256" key="4">
    <source>
        <dbReference type="ARBA" id="ARBA00022989"/>
    </source>
</evidence>
<dbReference type="PANTHER" id="PTHR45649:SF4">
    <property type="entry name" value="TRANSPORTER, PUTATIVE (EUROFUNG)-RELATED"/>
    <property type="match status" value="1"/>
</dbReference>
<reference evidence="7" key="1">
    <citation type="submission" date="2023-07" db="EMBL/GenBank/DDBJ databases">
        <title>Black Yeasts Isolated from many extreme environments.</title>
        <authorList>
            <person name="Coleine C."/>
            <person name="Stajich J.E."/>
            <person name="Selbmann L."/>
        </authorList>
    </citation>
    <scope>NUCLEOTIDE SEQUENCE</scope>
    <source>
        <strain evidence="7">CCFEE 5485</strain>
    </source>
</reference>
<evidence type="ECO:0000256" key="3">
    <source>
        <dbReference type="ARBA" id="ARBA00022692"/>
    </source>
</evidence>
<keyword evidence="4 6" id="KW-1133">Transmembrane helix</keyword>
<evidence type="ECO:0000256" key="2">
    <source>
        <dbReference type="ARBA" id="ARBA00022448"/>
    </source>
</evidence>
<dbReference type="Pfam" id="PF13520">
    <property type="entry name" value="AA_permease_2"/>
    <property type="match status" value="1"/>
</dbReference>
<gene>
    <name evidence="7" type="ORF">LTR78_008368</name>
</gene>
<evidence type="ECO:0000313" key="7">
    <source>
        <dbReference type="EMBL" id="KAK3671823.1"/>
    </source>
</evidence>
<proteinExistence type="predicted"/>
<keyword evidence="5 6" id="KW-0472">Membrane</keyword>
<evidence type="ECO:0000256" key="5">
    <source>
        <dbReference type="ARBA" id="ARBA00023136"/>
    </source>
</evidence>
<dbReference type="EMBL" id="JAUTXT010000039">
    <property type="protein sequence ID" value="KAK3671823.1"/>
    <property type="molecule type" value="Genomic_DNA"/>
</dbReference>
<feature type="transmembrane region" description="Helical" evidence="6">
    <location>
        <begin position="240"/>
        <end position="262"/>
    </location>
</feature>
<dbReference type="GO" id="GO:0016020">
    <property type="term" value="C:membrane"/>
    <property type="evidence" value="ECO:0007669"/>
    <property type="project" value="UniProtKB-SubCell"/>
</dbReference>
<feature type="transmembrane region" description="Helical" evidence="6">
    <location>
        <begin position="93"/>
        <end position="113"/>
    </location>
</feature>
<dbReference type="PANTHER" id="PTHR45649">
    <property type="entry name" value="AMINO-ACID PERMEASE BAT1"/>
    <property type="match status" value="1"/>
</dbReference>
<accession>A0AAE0TTD9</accession>
<keyword evidence="2" id="KW-0813">Transport</keyword>
<feature type="transmembrane region" description="Helical" evidence="6">
    <location>
        <begin position="119"/>
        <end position="136"/>
    </location>
</feature>
<comment type="subcellular location">
    <subcellularLocation>
        <location evidence="1">Membrane</location>
        <topology evidence="1">Multi-pass membrane protein</topology>
    </subcellularLocation>
</comment>
<sequence>MSARQPISGEHGMAIEMETQGNTTDRESHEAGHMKDMIASVANVNTAGDYLDENDDEELRATKSTRQDLVNMQRMGKEQQLVRHFRQMSMTSFVAIATAAWEIGLFVISPALIDGGRSGLIYSVIWNFVGFAPVYLSMAEMASMAPIAGAQYHWVSEFAPANMQRFLSYITGTDGLRQWHGKLETRLAFSSPVVGSLIQTMILVNDENYAFPSWQGTLLAFAAMIIAYIGNVYGSKVLPYWQNAVFAIHIIAYFGYIVPVWVKAPTATHKQVWADFQNEGGWSSMGLTLLVGQLTGISAQVGIDTAGE</sequence>
<dbReference type="Proteomes" id="UP001274830">
    <property type="component" value="Unassembled WGS sequence"/>
</dbReference>
<feature type="transmembrane region" description="Helical" evidence="6">
    <location>
        <begin position="216"/>
        <end position="233"/>
    </location>
</feature>
<comment type="caution">
    <text evidence="7">The sequence shown here is derived from an EMBL/GenBank/DDBJ whole genome shotgun (WGS) entry which is preliminary data.</text>
</comment>
<name>A0AAE0TTD9_9PEZI</name>
<keyword evidence="8" id="KW-1185">Reference proteome</keyword>
<protein>
    <submittedName>
        <fullName evidence="7">Uncharacterized protein</fullName>
    </submittedName>
</protein>
<evidence type="ECO:0000256" key="6">
    <source>
        <dbReference type="SAM" id="Phobius"/>
    </source>
</evidence>
<dbReference type="InterPro" id="IPR002293">
    <property type="entry name" value="AA/rel_permease1"/>
</dbReference>
<keyword evidence="3 6" id="KW-0812">Transmembrane</keyword>
<dbReference type="GO" id="GO:0022857">
    <property type="term" value="F:transmembrane transporter activity"/>
    <property type="evidence" value="ECO:0007669"/>
    <property type="project" value="InterPro"/>
</dbReference>
<dbReference type="Gene3D" id="1.20.1740.10">
    <property type="entry name" value="Amino acid/polyamine transporter I"/>
    <property type="match status" value="1"/>
</dbReference>
<evidence type="ECO:0000256" key="1">
    <source>
        <dbReference type="ARBA" id="ARBA00004141"/>
    </source>
</evidence>